<feature type="region of interest" description="Disordered" evidence="8">
    <location>
        <begin position="116"/>
        <end position="171"/>
    </location>
</feature>
<keyword evidence="3" id="KW-0507">mRNA processing</keyword>
<feature type="compositionally biased region" description="Polar residues" evidence="8">
    <location>
        <begin position="400"/>
        <end position="413"/>
    </location>
</feature>
<evidence type="ECO:0000256" key="5">
    <source>
        <dbReference type="ARBA" id="ARBA00023054"/>
    </source>
</evidence>
<feature type="compositionally biased region" description="Basic and acidic residues" evidence="8">
    <location>
        <begin position="363"/>
        <end position="399"/>
    </location>
</feature>
<sequence length="558" mass="65984">MSMNSNNDKLDWMYKGAHSQVDREEYLLGKSVDKTFEQLTNEEKEKKLGLVPPKNHVEHECIPPSIRDYNKIVHEEQVDLSAKLQEDPLVAIKRQEEEARRQFLQNPIQLKKLQEAMKSQENKKKSKKQKKKKHDSEDELDRQLAEKLKKLKGKSASKNLLKNNKKEEEDNIDIILMHKFNQLKDKLSQEDLNDILAGKSSDSEEENVKKSSKKHKQSSSSSNESEDEKFNDKKSRKRNSSKEYNRKKDNQDYNERRKDNYYEAKRTRRSVSRERGRKRDGSNSSDDNRGRYDSKIQSNSHKKYDRHRNIYSRSNKRRDSSASSNDSETRRKESRNKKYESRRNEKYRANDYNSKRRNYNRSSSEEEKEIPKSNKKDEDLDNLILEKLRKLRDSNKPQETETNITNVQQSSYYDSDNDEYVVKKESFGLVRTDGTKISLKKPTSPPRVIKPKIPEPSKPVNVAKKSTKKLSEKEKEELRMQMMSDAVERDKERSDNLKKHRLDNKQTEAKIEEFDSNFVHRELTKSQNNIKDVATKIRSNLNNIQRSTRHMNSNFSKR</sequence>
<keyword evidence="4" id="KW-0747">Spliceosome</keyword>
<feature type="compositionally biased region" description="Basic and acidic residues" evidence="8">
    <location>
        <begin position="486"/>
        <end position="504"/>
    </location>
</feature>
<evidence type="ECO:0000256" key="1">
    <source>
        <dbReference type="ARBA" id="ARBA00004123"/>
    </source>
</evidence>
<dbReference type="Proteomes" id="UP001153712">
    <property type="component" value="Chromosome 1"/>
</dbReference>
<evidence type="ECO:0000256" key="3">
    <source>
        <dbReference type="ARBA" id="ARBA00022664"/>
    </source>
</evidence>
<feature type="region of interest" description="Disordered" evidence="8">
    <location>
        <begin position="195"/>
        <end position="413"/>
    </location>
</feature>
<feature type="region of interest" description="Disordered" evidence="8">
    <location>
        <begin position="485"/>
        <end position="504"/>
    </location>
</feature>
<dbReference type="InterPro" id="IPR022209">
    <property type="entry name" value="CWC25"/>
</dbReference>
<feature type="compositionally biased region" description="Basic and acidic residues" evidence="8">
    <location>
        <begin position="469"/>
        <end position="478"/>
    </location>
</feature>
<feature type="compositionally biased region" description="Basic and acidic residues" evidence="8">
    <location>
        <begin position="240"/>
        <end position="294"/>
    </location>
</feature>
<keyword evidence="5" id="KW-0175">Coiled coil</keyword>
<dbReference type="GO" id="GO:0000398">
    <property type="term" value="P:mRNA splicing, via spliceosome"/>
    <property type="evidence" value="ECO:0007669"/>
    <property type="project" value="TreeGrafter"/>
</dbReference>
<dbReference type="OrthoDB" id="21123at2759"/>
<evidence type="ECO:0000313" key="10">
    <source>
        <dbReference type="Proteomes" id="UP001153712"/>
    </source>
</evidence>
<evidence type="ECO:0000256" key="4">
    <source>
        <dbReference type="ARBA" id="ARBA00022728"/>
    </source>
</evidence>
<dbReference type="PANTHER" id="PTHR16196">
    <property type="entry name" value="CELL CYCLE CONTROL PROTEIN CWF25"/>
    <property type="match status" value="1"/>
</dbReference>
<evidence type="ECO:0000256" key="6">
    <source>
        <dbReference type="ARBA" id="ARBA00023187"/>
    </source>
</evidence>
<keyword evidence="7" id="KW-0539">Nucleus</keyword>
<evidence type="ECO:0008006" key="11">
    <source>
        <dbReference type="Google" id="ProtNLM"/>
    </source>
</evidence>
<reference evidence="9" key="1">
    <citation type="submission" date="2022-01" db="EMBL/GenBank/DDBJ databases">
        <authorList>
            <person name="King R."/>
        </authorList>
    </citation>
    <scope>NUCLEOTIDE SEQUENCE</scope>
</reference>
<gene>
    <name evidence="9" type="ORF">PHYEVI_LOCUS673</name>
</gene>
<keyword evidence="10" id="KW-1185">Reference proteome</keyword>
<evidence type="ECO:0000256" key="2">
    <source>
        <dbReference type="ARBA" id="ARBA00006695"/>
    </source>
</evidence>
<proteinExistence type="inferred from homology"/>
<protein>
    <recommendedName>
        <fullName evidence="11">Pre-mRNA-splicing factor CWC25-like protein</fullName>
    </recommendedName>
</protein>
<keyword evidence="6" id="KW-0508">mRNA splicing</keyword>
<comment type="subcellular location">
    <subcellularLocation>
        <location evidence="1">Nucleus</location>
    </subcellularLocation>
</comment>
<dbReference type="Pfam" id="PF12542">
    <property type="entry name" value="CWC25"/>
    <property type="match status" value="1"/>
</dbReference>
<evidence type="ECO:0000313" key="9">
    <source>
        <dbReference type="EMBL" id="CAG9854209.1"/>
    </source>
</evidence>
<organism evidence="9 10">
    <name type="scientific">Phyllotreta striolata</name>
    <name type="common">Striped flea beetle</name>
    <name type="synonym">Crioceris striolata</name>
    <dbReference type="NCBI Taxonomy" id="444603"/>
    <lineage>
        <taxon>Eukaryota</taxon>
        <taxon>Metazoa</taxon>
        <taxon>Ecdysozoa</taxon>
        <taxon>Arthropoda</taxon>
        <taxon>Hexapoda</taxon>
        <taxon>Insecta</taxon>
        <taxon>Pterygota</taxon>
        <taxon>Neoptera</taxon>
        <taxon>Endopterygota</taxon>
        <taxon>Coleoptera</taxon>
        <taxon>Polyphaga</taxon>
        <taxon>Cucujiformia</taxon>
        <taxon>Chrysomeloidea</taxon>
        <taxon>Chrysomelidae</taxon>
        <taxon>Galerucinae</taxon>
        <taxon>Alticini</taxon>
        <taxon>Phyllotreta</taxon>
    </lineage>
</organism>
<evidence type="ECO:0000256" key="8">
    <source>
        <dbReference type="SAM" id="MobiDB-lite"/>
    </source>
</evidence>
<dbReference type="InterPro" id="IPR051376">
    <property type="entry name" value="CWC25_splicing_factor"/>
</dbReference>
<evidence type="ECO:0000256" key="7">
    <source>
        <dbReference type="ARBA" id="ARBA00023242"/>
    </source>
</evidence>
<accession>A0A9N9TA41</accession>
<feature type="compositionally biased region" description="Basic and acidic residues" evidence="8">
    <location>
        <begin position="327"/>
        <end position="349"/>
    </location>
</feature>
<comment type="similarity">
    <text evidence="2">Belongs to the CWC25 family.</text>
</comment>
<dbReference type="GO" id="GO:0005684">
    <property type="term" value="C:U2-type spliceosomal complex"/>
    <property type="evidence" value="ECO:0007669"/>
    <property type="project" value="TreeGrafter"/>
</dbReference>
<feature type="region of interest" description="Disordered" evidence="8">
    <location>
        <begin position="438"/>
        <end position="478"/>
    </location>
</feature>
<dbReference type="EMBL" id="OU900094">
    <property type="protein sequence ID" value="CAG9854209.1"/>
    <property type="molecule type" value="Genomic_DNA"/>
</dbReference>
<dbReference type="AlphaFoldDB" id="A0A9N9TA41"/>
<dbReference type="PANTHER" id="PTHR16196:SF0">
    <property type="entry name" value="PRE-MRNA-SPLICING FACTOR CWC25 HOMOLOG"/>
    <property type="match status" value="1"/>
</dbReference>
<feature type="compositionally biased region" description="Basic residues" evidence="8">
    <location>
        <begin position="300"/>
        <end position="316"/>
    </location>
</feature>
<name>A0A9N9TA41_PHYSR</name>
<feature type="compositionally biased region" description="Basic residues" evidence="8">
    <location>
        <begin position="124"/>
        <end position="133"/>
    </location>
</feature>